<organism evidence="6 7">
    <name type="scientific">Coemansia thaxteri</name>
    <dbReference type="NCBI Taxonomy" id="2663907"/>
    <lineage>
        <taxon>Eukaryota</taxon>
        <taxon>Fungi</taxon>
        <taxon>Fungi incertae sedis</taxon>
        <taxon>Zoopagomycota</taxon>
        <taxon>Kickxellomycotina</taxon>
        <taxon>Kickxellomycetes</taxon>
        <taxon>Kickxellales</taxon>
        <taxon>Kickxellaceae</taxon>
        <taxon>Coemansia</taxon>
    </lineage>
</organism>
<keyword evidence="3 5" id="KW-1133">Transmembrane helix</keyword>
<name>A0A9W8BCH0_9FUNG</name>
<evidence type="ECO:0000313" key="6">
    <source>
        <dbReference type="EMBL" id="KAJ2002530.1"/>
    </source>
</evidence>
<comment type="caution">
    <text evidence="6">The sequence shown here is derived from an EMBL/GenBank/DDBJ whole genome shotgun (WGS) entry which is preliminary data.</text>
</comment>
<keyword evidence="4 5" id="KW-0472">Membrane</keyword>
<dbReference type="AlphaFoldDB" id="A0A9W8BCH0"/>
<dbReference type="PANTHER" id="PTHR28128:SF1">
    <property type="entry name" value="GOLGI APPARATUS MEMBRANE PROTEIN TVP15"/>
    <property type="match status" value="1"/>
</dbReference>
<protein>
    <submittedName>
        <fullName evidence="6">Uncharacterized protein</fullName>
    </submittedName>
</protein>
<feature type="transmembrane region" description="Helical" evidence="5">
    <location>
        <begin position="98"/>
        <end position="122"/>
    </location>
</feature>
<dbReference type="GO" id="GO:0016020">
    <property type="term" value="C:membrane"/>
    <property type="evidence" value="ECO:0007669"/>
    <property type="project" value="UniProtKB-SubCell"/>
</dbReference>
<evidence type="ECO:0000256" key="4">
    <source>
        <dbReference type="ARBA" id="ARBA00023136"/>
    </source>
</evidence>
<sequence length="394" mass="43062">MGYFNRYLLLLVFNVLNAVAFGAVVSVAAVNIADHSSPTNLIIYYAYTGILSLALLVAEFRAPRLLNSQARFLFTYSGRGLIFTYFGCIVYTNTLYNVIACIYTVSLGVVYLVVAWLPCVPLQHGILYNWSRWCRVGSSQFYSADGTDTSQTRGSGGSSTTRHQQLFVADKTDRPHYFASPALVATMAHAHAEPIPLQATAHELNPNFPAYVSALSMEWPESPPDHAVSSAMAHPVAEGSPAEQRKNESFIYGVTVATKQSNTTGDAYLDSIVNSSRFAREMMMEAESDDQVIVVRNEQQPIASPVSHGLAAELGPLDNTHSLPRPCSQASLATHNIPGAPHSRISSPMPYHVFAPQSRVSLNENILHVSRALNSVEEARRNPASSAYQHSFAH</sequence>
<keyword evidence="2 5" id="KW-0812">Transmembrane</keyword>
<proteinExistence type="predicted"/>
<dbReference type="InterPro" id="IPR013714">
    <property type="entry name" value="Golgi_TVP15"/>
</dbReference>
<dbReference type="Proteomes" id="UP001150907">
    <property type="component" value="Unassembled WGS sequence"/>
</dbReference>
<evidence type="ECO:0000313" key="7">
    <source>
        <dbReference type="Proteomes" id="UP001150907"/>
    </source>
</evidence>
<feature type="transmembrane region" description="Helical" evidence="5">
    <location>
        <begin position="7"/>
        <end position="30"/>
    </location>
</feature>
<evidence type="ECO:0000256" key="2">
    <source>
        <dbReference type="ARBA" id="ARBA00022692"/>
    </source>
</evidence>
<feature type="transmembrane region" description="Helical" evidence="5">
    <location>
        <begin position="42"/>
        <end position="60"/>
    </location>
</feature>
<dbReference type="EMBL" id="JANBQF010000293">
    <property type="protein sequence ID" value="KAJ2002530.1"/>
    <property type="molecule type" value="Genomic_DNA"/>
</dbReference>
<comment type="subcellular location">
    <subcellularLocation>
        <location evidence="1">Membrane</location>
        <topology evidence="1">Multi-pass membrane protein</topology>
    </subcellularLocation>
</comment>
<accession>A0A9W8BCH0</accession>
<evidence type="ECO:0000256" key="3">
    <source>
        <dbReference type="ARBA" id="ARBA00022989"/>
    </source>
</evidence>
<dbReference type="PANTHER" id="PTHR28128">
    <property type="entry name" value="GOLGI APPARATUS MEMBRANE PROTEIN TVP15"/>
    <property type="match status" value="1"/>
</dbReference>
<evidence type="ECO:0000256" key="1">
    <source>
        <dbReference type="ARBA" id="ARBA00004141"/>
    </source>
</evidence>
<dbReference type="OrthoDB" id="423534at2759"/>
<keyword evidence="7" id="KW-1185">Reference proteome</keyword>
<reference evidence="6" key="1">
    <citation type="submission" date="2022-07" db="EMBL/GenBank/DDBJ databases">
        <title>Phylogenomic reconstructions and comparative analyses of Kickxellomycotina fungi.</title>
        <authorList>
            <person name="Reynolds N.K."/>
            <person name="Stajich J.E."/>
            <person name="Barry K."/>
            <person name="Grigoriev I.V."/>
            <person name="Crous P."/>
            <person name="Smith M.E."/>
        </authorList>
    </citation>
    <scope>NUCLEOTIDE SEQUENCE</scope>
    <source>
        <strain evidence="6">IMI 214461</strain>
    </source>
</reference>
<gene>
    <name evidence="6" type="ORF">H4R26_003560</name>
</gene>
<evidence type="ECO:0000256" key="5">
    <source>
        <dbReference type="SAM" id="Phobius"/>
    </source>
</evidence>
<dbReference type="Pfam" id="PF08507">
    <property type="entry name" value="COPI_assoc"/>
    <property type="match status" value="1"/>
</dbReference>